<name>A0A0R2B112_9LACO</name>
<dbReference type="PANTHER" id="PTHR48085">
    <property type="entry name" value="CADMIUM/ZINC-TRANSPORTING ATPASE HMA2-RELATED"/>
    <property type="match status" value="1"/>
</dbReference>
<dbReference type="InterPro" id="IPR044492">
    <property type="entry name" value="P_typ_ATPase_HD_dom"/>
</dbReference>
<evidence type="ECO:0000256" key="2">
    <source>
        <dbReference type="ARBA" id="ARBA00006024"/>
    </source>
</evidence>
<dbReference type="InterPro" id="IPR018303">
    <property type="entry name" value="ATPase_P-typ_P_site"/>
</dbReference>
<feature type="transmembrane region" description="Helical" evidence="12">
    <location>
        <begin position="567"/>
        <end position="586"/>
    </location>
</feature>
<evidence type="ECO:0000256" key="9">
    <source>
        <dbReference type="ARBA" id="ARBA00023136"/>
    </source>
</evidence>
<protein>
    <recommendedName>
        <fullName evidence="10">Cd(2+)-exporting ATPase</fullName>
        <ecNumber evidence="10">7.2.2.21</ecNumber>
    </recommendedName>
</protein>
<keyword evidence="12" id="KW-0547">Nucleotide-binding</keyword>
<dbReference type="Gene3D" id="3.40.1110.10">
    <property type="entry name" value="Calcium-transporting ATPase, cytoplasmic domain N"/>
    <property type="match status" value="1"/>
</dbReference>
<evidence type="ECO:0000313" key="15">
    <source>
        <dbReference type="Proteomes" id="UP000051672"/>
    </source>
</evidence>
<organism evidence="14 15">
    <name type="scientific">Lacticaseibacillus brantae DSM 23927</name>
    <dbReference type="NCBI Taxonomy" id="1423727"/>
    <lineage>
        <taxon>Bacteria</taxon>
        <taxon>Bacillati</taxon>
        <taxon>Bacillota</taxon>
        <taxon>Bacilli</taxon>
        <taxon>Lactobacillales</taxon>
        <taxon>Lactobacillaceae</taxon>
        <taxon>Lacticaseibacillus</taxon>
    </lineage>
</organism>
<dbReference type="SUPFAM" id="SSF81665">
    <property type="entry name" value="Calcium ATPase, transmembrane domain M"/>
    <property type="match status" value="1"/>
</dbReference>
<comment type="subcellular location">
    <subcellularLocation>
        <location evidence="1">Cell membrane</location>
        <topology evidence="1">Multi-pass membrane protein</topology>
    </subcellularLocation>
</comment>
<evidence type="ECO:0000259" key="13">
    <source>
        <dbReference type="Pfam" id="PF00122"/>
    </source>
</evidence>
<gene>
    <name evidence="14" type="ORF">FC34_GL000623</name>
</gene>
<keyword evidence="12" id="KW-1003">Cell membrane</keyword>
<dbReference type="GO" id="GO:0005886">
    <property type="term" value="C:plasma membrane"/>
    <property type="evidence" value="ECO:0007669"/>
    <property type="project" value="UniProtKB-SubCell"/>
</dbReference>
<dbReference type="GO" id="GO:0016887">
    <property type="term" value="F:ATP hydrolysis activity"/>
    <property type="evidence" value="ECO:0007669"/>
    <property type="project" value="InterPro"/>
</dbReference>
<keyword evidence="15" id="KW-1185">Reference proteome</keyword>
<dbReference type="InterPro" id="IPR023298">
    <property type="entry name" value="ATPase_P-typ_TM_dom_sf"/>
</dbReference>
<dbReference type="InterPro" id="IPR008250">
    <property type="entry name" value="ATPase_P-typ_transduc_dom_A_sf"/>
</dbReference>
<feature type="transmembrane region" description="Helical" evidence="12">
    <location>
        <begin position="12"/>
        <end position="32"/>
    </location>
</feature>
<evidence type="ECO:0000256" key="8">
    <source>
        <dbReference type="ARBA" id="ARBA00023065"/>
    </source>
</evidence>
<dbReference type="PATRIC" id="fig|1423727.3.peg.626"/>
<dbReference type="Gene3D" id="3.40.50.1000">
    <property type="entry name" value="HAD superfamily/HAD-like"/>
    <property type="match status" value="1"/>
</dbReference>
<keyword evidence="12" id="KW-0067">ATP-binding</keyword>
<dbReference type="EMBL" id="AYZQ01000001">
    <property type="protein sequence ID" value="KRM72911.1"/>
    <property type="molecule type" value="Genomic_DNA"/>
</dbReference>
<evidence type="ECO:0000256" key="6">
    <source>
        <dbReference type="ARBA" id="ARBA00022967"/>
    </source>
</evidence>
<dbReference type="InterPro" id="IPR059000">
    <property type="entry name" value="ATPase_P-type_domA"/>
</dbReference>
<dbReference type="SFLD" id="SFLDS00003">
    <property type="entry name" value="Haloacid_Dehalogenase"/>
    <property type="match status" value="1"/>
</dbReference>
<dbReference type="InterPro" id="IPR036412">
    <property type="entry name" value="HAD-like_sf"/>
</dbReference>
<dbReference type="SFLD" id="SFLDG00002">
    <property type="entry name" value="C1.7:_P-type_atpase_like"/>
    <property type="match status" value="1"/>
</dbReference>
<dbReference type="PRINTS" id="PR00120">
    <property type="entry name" value="HATPASE"/>
</dbReference>
<comment type="catalytic activity">
    <reaction evidence="11">
        <text>Cd(2+)(in) + ATP + H2O = Cd(2+)(out) + ADP + phosphate + H(+)</text>
        <dbReference type="Rhea" id="RHEA:12132"/>
        <dbReference type="ChEBI" id="CHEBI:15377"/>
        <dbReference type="ChEBI" id="CHEBI:15378"/>
        <dbReference type="ChEBI" id="CHEBI:30616"/>
        <dbReference type="ChEBI" id="CHEBI:43474"/>
        <dbReference type="ChEBI" id="CHEBI:48775"/>
        <dbReference type="ChEBI" id="CHEBI:456216"/>
        <dbReference type="EC" id="7.2.2.21"/>
    </reaction>
</comment>
<dbReference type="GO" id="GO:0008551">
    <property type="term" value="F:P-type cadmium transporter activity"/>
    <property type="evidence" value="ECO:0007669"/>
    <property type="project" value="UniProtKB-EC"/>
</dbReference>
<dbReference type="Proteomes" id="UP000051672">
    <property type="component" value="Unassembled WGS sequence"/>
</dbReference>
<dbReference type="GO" id="GO:0005524">
    <property type="term" value="F:ATP binding"/>
    <property type="evidence" value="ECO:0007669"/>
    <property type="project" value="UniProtKB-UniRule"/>
</dbReference>
<dbReference type="InterPro" id="IPR051014">
    <property type="entry name" value="Cation_Transport_ATPase_IB"/>
</dbReference>
<keyword evidence="8" id="KW-0813">Transport</keyword>
<feature type="transmembrane region" description="Helical" evidence="12">
    <location>
        <begin position="38"/>
        <end position="58"/>
    </location>
</feature>
<evidence type="ECO:0000256" key="1">
    <source>
        <dbReference type="ARBA" id="ARBA00004651"/>
    </source>
</evidence>
<dbReference type="SUPFAM" id="SSF81653">
    <property type="entry name" value="Calcium ATPase, transduction domain A"/>
    <property type="match status" value="1"/>
</dbReference>
<evidence type="ECO:0000256" key="10">
    <source>
        <dbReference type="ARBA" id="ARBA00039103"/>
    </source>
</evidence>
<evidence type="ECO:0000313" key="14">
    <source>
        <dbReference type="EMBL" id="KRM72911.1"/>
    </source>
</evidence>
<dbReference type="CDD" id="cd02079">
    <property type="entry name" value="P-type_ATPase_HM"/>
    <property type="match status" value="1"/>
</dbReference>
<feature type="transmembrane region" description="Helical" evidence="12">
    <location>
        <begin position="88"/>
        <end position="103"/>
    </location>
</feature>
<dbReference type="RefSeq" id="WP_057893919.1">
    <property type="nucleotide sequence ID" value="NZ_AYZQ01000001.1"/>
</dbReference>
<feature type="transmembrane region" description="Helical" evidence="12">
    <location>
        <begin position="259"/>
        <end position="285"/>
    </location>
</feature>
<keyword evidence="9 12" id="KW-0472">Membrane</keyword>
<evidence type="ECO:0000256" key="11">
    <source>
        <dbReference type="ARBA" id="ARBA00049338"/>
    </source>
</evidence>
<sequence length="629" mass="66666">MKLLPQLQKHRQTLIVVVGSLIVLATIGQYGLRWQAGYQILMLVASLIGFLPIGLQAWSALRVKVISIDLLVSVAVIGAVMIGENNESAIVTFLFLLGAFLEQKTMEKTRSAIGTLTQMAPAQAILITESGHQTIDIDDVDPGDVMLVKTGGQVPVDGHIVKGSGYVNEASITGEAKPMHKGVGEQVFAGAILDNGTLEVAAEKVGEDTTFGKIIELVEEAQDAKSSVERLIDKFATYYTPIVLVIALIVGLMSRDVRLAITILVLGCPGALVIGVPVANVAGVGQGAKQGILLKGGEVMATFKHVDTFVFDKTGTLTYGRPKVASVKTYGQDEATMLAAVANIERESDHPLGQAIIAYAPAVKQTVTDTQVIQGKGVVANVDAVPYLVGNSALMRQFGVALNQSQQYDLKALQDTGHSVVLVATGAQLQLIIGIKDQLRPEVPESLRQLRQMGAQQLIMLTGDNQVTADQIGLAAGLDTVQGDLLPEAKADYVRQLQAQGHVVAFVGDGINDSPSIARADIGIAMGSGTDVAVETSDVVLIQSNFRQLVVAFGLTKKTVANMQENIGLALATVALLFVGLVLGQVNMGSGMFVHEVSILLVTVNALRLLAPKQKLDDRQLQVADRQLD</sequence>
<dbReference type="InterPro" id="IPR001757">
    <property type="entry name" value="P_typ_ATPase"/>
</dbReference>
<keyword evidence="7 12" id="KW-1133">Transmembrane helix</keyword>
<dbReference type="EC" id="7.2.2.21" evidence="10"/>
<evidence type="ECO:0000256" key="3">
    <source>
        <dbReference type="ARBA" id="ARBA00022539"/>
    </source>
</evidence>
<dbReference type="Pfam" id="PF00122">
    <property type="entry name" value="E1-E2_ATPase"/>
    <property type="match status" value="1"/>
</dbReference>
<comment type="caution">
    <text evidence="14">The sequence shown here is derived from an EMBL/GenBank/DDBJ whole genome shotgun (WGS) entry which is preliminary data.</text>
</comment>
<feature type="transmembrane region" description="Helical" evidence="12">
    <location>
        <begin position="65"/>
        <end position="82"/>
    </location>
</feature>
<dbReference type="STRING" id="1423727.FC34_GL000623"/>
<keyword evidence="5 12" id="KW-0479">Metal-binding</keyword>
<keyword evidence="6" id="KW-1278">Translocase</keyword>
<dbReference type="PROSITE" id="PS00154">
    <property type="entry name" value="ATPASE_E1_E2"/>
    <property type="match status" value="1"/>
</dbReference>
<feature type="transmembrane region" description="Helical" evidence="12">
    <location>
        <begin position="235"/>
        <end position="253"/>
    </location>
</feature>
<evidence type="ECO:0000256" key="5">
    <source>
        <dbReference type="ARBA" id="ARBA00022723"/>
    </source>
</evidence>
<feature type="domain" description="P-type ATPase A" evidence="13">
    <location>
        <begin position="119"/>
        <end position="219"/>
    </location>
</feature>
<evidence type="ECO:0000256" key="4">
    <source>
        <dbReference type="ARBA" id="ARBA00022692"/>
    </source>
</evidence>
<evidence type="ECO:0000256" key="7">
    <source>
        <dbReference type="ARBA" id="ARBA00022989"/>
    </source>
</evidence>
<reference evidence="14 15" key="1">
    <citation type="journal article" date="2015" name="Genome Announc.">
        <title>Expanding the biotechnology potential of lactobacilli through comparative genomics of 213 strains and associated genera.</title>
        <authorList>
            <person name="Sun Z."/>
            <person name="Harris H.M."/>
            <person name="McCann A."/>
            <person name="Guo C."/>
            <person name="Argimon S."/>
            <person name="Zhang W."/>
            <person name="Yang X."/>
            <person name="Jeffery I.B."/>
            <person name="Cooney J.C."/>
            <person name="Kagawa T.F."/>
            <person name="Liu W."/>
            <person name="Song Y."/>
            <person name="Salvetti E."/>
            <person name="Wrobel A."/>
            <person name="Rasinkangas P."/>
            <person name="Parkhill J."/>
            <person name="Rea M.C."/>
            <person name="O'Sullivan O."/>
            <person name="Ritari J."/>
            <person name="Douillard F.P."/>
            <person name="Paul Ross R."/>
            <person name="Yang R."/>
            <person name="Briner A.E."/>
            <person name="Felis G.E."/>
            <person name="de Vos W.M."/>
            <person name="Barrangou R."/>
            <person name="Klaenhammer T.R."/>
            <person name="Caufield P.W."/>
            <person name="Cui Y."/>
            <person name="Zhang H."/>
            <person name="O'Toole P.W."/>
        </authorList>
    </citation>
    <scope>NUCLEOTIDE SEQUENCE [LARGE SCALE GENOMIC DNA]</scope>
    <source>
        <strain evidence="14 15">DSM 23927</strain>
    </source>
</reference>
<dbReference type="NCBIfam" id="TIGR01494">
    <property type="entry name" value="ATPase_P-type"/>
    <property type="match status" value="1"/>
</dbReference>
<evidence type="ECO:0000256" key="12">
    <source>
        <dbReference type="RuleBase" id="RU362081"/>
    </source>
</evidence>
<feature type="transmembrane region" description="Helical" evidence="12">
    <location>
        <begin position="592"/>
        <end position="611"/>
    </location>
</feature>
<proteinExistence type="inferred from homology"/>
<keyword evidence="4 12" id="KW-0812">Transmembrane</keyword>
<dbReference type="FunFam" id="2.70.150.10:FF:000002">
    <property type="entry name" value="Copper-transporting ATPase 1, putative"/>
    <property type="match status" value="1"/>
</dbReference>
<dbReference type="InterPro" id="IPR023214">
    <property type="entry name" value="HAD_sf"/>
</dbReference>
<accession>A0A0R2B112</accession>
<dbReference type="InterPro" id="IPR023299">
    <property type="entry name" value="ATPase_P-typ_cyto_dom_N"/>
</dbReference>
<dbReference type="Pfam" id="PF00702">
    <property type="entry name" value="Hydrolase"/>
    <property type="match status" value="1"/>
</dbReference>
<dbReference type="OrthoDB" id="9813266at2"/>
<dbReference type="SFLD" id="SFLDF00027">
    <property type="entry name" value="p-type_atpase"/>
    <property type="match status" value="1"/>
</dbReference>
<comment type="similarity">
    <text evidence="2 12">Belongs to the cation transport ATPase (P-type) (TC 3.A.3) family. Type IB subfamily.</text>
</comment>
<dbReference type="AlphaFoldDB" id="A0A0R2B112"/>
<dbReference type="GO" id="GO:0046872">
    <property type="term" value="F:metal ion binding"/>
    <property type="evidence" value="ECO:0007669"/>
    <property type="project" value="UniProtKB-KW"/>
</dbReference>
<dbReference type="NCBIfam" id="TIGR01525">
    <property type="entry name" value="ATPase-IB_hvy"/>
    <property type="match status" value="1"/>
</dbReference>
<dbReference type="Gene3D" id="2.70.150.10">
    <property type="entry name" value="Calcium-transporting ATPase, cytoplasmic transduction domain A"/>
    <property type="match status" value="1"/>
</dbReference>
<keyword evidence="3" id="KW-0104">Cadmium</keyword>
<dbReference type="PRINTS" id="PR00119">
    <property type="entry name" value="CATATPASE"/>
</dbReference>
<dbReference type="InterPro" id="IPR027256">
    <property type="entry name" value="P-typ_ATPase_IB"/>
</dbReference>
<dbReference type="PANTHER" id="PTHR48085:SF5">
    <property type="entry name" value="CADMIUM_ZINC-TRANSPORTING ATPASE HMA4-RELATED"/>
    <property type="match status" value="1"/>
</dbReference>
<keyword evidence="8" id="KW-0406">Ion transport</keyword>
<dbReference type="SUPFAM" id="SSF56784">
    <property type="entry name" value="HAD-like"/>
    <property type="match status" value="1"/>
</dbReference>